<dbReference type="PANTHER" id="PTHR31912">
    <property type="entry name" value="IP13529P"/>
    <property type="match status" value="1"/>
</dbReference>
<dbReference type="Proteomes" id="UP000814243">
    <property type="component" value="Unassembled WGS sequence"/>
</dbReference>
<organism evidence="1 2">
    <name type="scientific">Spodoptera exigua</name>
    <name type="common">Beet armyworm</name>
    <name type="synonym">Noctua fulgens</name>
    <dbReference type="NCBI Taxonomy" id="7107"/>
    <lineage>
        <taxon>Eukaryota</taxon>
        <taxon>Metazoa</taxon>
        <taxon>Ecdysozoa</taxon>
        <taxon>Arthropoda</taxon>
        <taxon>Hexapoda</taxon>
        <taxon>Insecta</taxon>
        <taxon>Pterygota</taxon>
        <taxon>Neoptera</taxon>
        <taxon>Endopterygota</taxon>
        <taxon>Lepidoptera</taxon>
        <taxon>Glossata</taxon>
        <taxon>Ditrysia</taxon>
        <taxon>Noctuoidea</taxon>
        <taxon>Noctuidae</taxon>
        <taxon>Amphipyrinae</taxon>
        <taxon>Spodoptera</taxon>
    </lineage>
</organism>
<reference evidence="1" key="1">
    <citation type="journal article" date="2021" name="G3 (Bethesda)">
        <title>Genome and transcriptome analysis of the beet armyworm Spodoptera exigua reveals targets for pest control. .</title>
        <authorList>
            <person name="Simon S."/>
            <person name="Breeschoten T."/>
            <person name="Jansen H.J."/>
            <person name="Dirks R.P."/>
            <person name="Schranz M.E."/>
            <person name="Ros V.I.D."/>
        </authorList>
    </citation>
    <scope>NUCLEOTIDE SEQUENCE</scope>
    <source>
        <strain evidence="1">TB_SE_WUR_2020</strain>
    </source>
</reference>
<comment type="caution">
    <text evidence="1">The sequence shown here is derived from an EMBL/GenBank/DDBJ whole genome shotgun (WGS) entry which is preliminary data.</text>
</comment>
<dbReference type="PANTHER" id="PTHR31912:SF36">
    <property type="entry name" value="C2H2-TYPE DOMAIN-CONTAINING PROTEIN"/>
    <property type="match status" value="1"/>
</dbReference>
<evidence type="ECO:0000313" key="1">
    <source>
        <dbReference type="EMBL" id="KAH9642468.1"/>
    </source>
</evidence>
<dbReference type="AlphaFoldDB" id="A0A922SMH9"/>
<accession>A0A922SMH9</accession>
<sequence>MKTQCFENKEFLRTLSNYESDLRLGNPSETGIKEKCVWFGIKDFDLFNQIGVDCMHDILEGVAKYVMQFILIQYIRNFKLFSLTVLNNRIHNFDYGPDCRNQPCTLAMDHLVHRNVRMTASEMLTFLRYFGLLVGEFVPREDETWKLYKKLKIELDIVLSTAFAKGTEGQLQTAVTELNTMYLSLTKDSLKPKFQNLVHYHTALEKYGPIISLWSMRFEAKHQIFKMASNASCNRRNITLSLAMKHQLQLNDFF</sequence>
<name>A0A922SMH9_SPOEX</name>
<gene>
    <name evidence="1" type="ORF">HF086_007600</name>
</gene>
<evidence type="ECO:0000313" key="2">
    <source>
        <dbReference type="Proteomes" id="UP000814243"/>
    </source>
</evidence>
<protein>
    <submittedName>
        <fullName evidence="1">Uncharacterized protein</fullName>
    </submittedName>
</protein>
<proteinExistence type="predicted"/>
<dbReference type="EMBL" id="JACEFF010000189">
    <property type="protein sequence ID" value="KAH9642468.1"/>
    <property type="molecule type" value="Genomic_DNA"/>
</dbReference>